<dbReference type="Pfam" id="PF13356">
    <property type="entry name" value="Arm-DNA-bind_3"/>
    <property type="match status" value="1"/>
</dbReference>
<organism evidence="8 9">
    <name type="scientific">Caballeronia arationis</name>
    <dbReference type="NCBI Taxonomy" id="1777142"/>
    <lineage>
        <taxon>Bacteria</taxon>
        <taxon>Pseudomonadati</taxon>
        <taxon>Pseudomonadota</taxon>
        <taxon>Betaproteobacteria</taxon>
        <taxon>Burkholderiales</taxon>
        <taxon>Burkholderiaceae</taxon>
        <taxon>Caballeronia</taxon>
    </lineage>
</organism>
<dbReference type="Pfam" id="PF22022">
    <property type="entry name" value="Phage_int_M"/>
    <property type="match status" value="1"/>
</dbReference>
<reference evidence="8 9" key="1">
    <citation type="submission" date="2017-09" db="EMBL/GenBank/DDBJ databases">
        <authorList>
            <person name="Varghese N."/>
            <person name="Submissions S."/>
        </authorList>
    </citation>
    <scope>NUCLEOTIDE SEQUENCE [LARGE SCALE GENOMIC DNA]</scope>
    <source>
        <strain evidence="8 9">OK806</strain>
    </source>
</reference>
<name>A0A7Z7N3Q6_9BURK</name>
<proteinExistence type="inferred from homology"/>
<accession>A0A7Z7N3Q6</accession>
<comment type="similarity">
    <text evidence="1">Belongs to the 'phage' integrase family.</text>
</comment>
<dbReference type="InterPro" id="IPR050808">
    <property type="entry name" value="Phage_Integrase"/>
</dbReference>
<feature type="domain" description="Core-binding (CB)" evidence="7">
    <location>
        <begin position="102"/>
        <end position="182"/>
    </location>
</feature>
<evidence type="ECO:0000259" key="7">
    <source>
        <dbReference type="PROSITE" id="PS51900"/>
    </source>
</evidence>
<evidence type="ECO:0000313" key="8">
    <source>
        <dbReference type="EMBL" id="SOE81010.1"/>
    </source>
</evidence>
<dbReference type="PROSITE" id="PS51898">
    <property type="entry name" value="TYR_RECOMBINASE"/>
    <property type="match status" value="1"/>
</dbReference>
<dbReference type="EMBL" id="OCSU01000002">
    <property type="protein sequence ID" value="SOE81010.1"/>
    <property type="molecule type" value="Genomic_DNA"/>
</dbReference>
<dbReference type="InterPro" id="IPR013762">
    <property type="entry name" value="Integrase-like_cat_sf"/>
</dbReference>
<dbReference type="Proteomes" id="UP000219522">
    <property type="component" value="Unassembled WGS sequence"/>
</dbReference>
<evidence type="ECO:0000313" key="9">
    <source>
        <dbReference type="Proteomes" id="UP000219522"/>
    </source>
</evidence>
<keyword evidence="9" id="KW-1185">Reference proteome</keyword>
<evidence type="ECO:0000256" key="5">
    <source>
        <dbReference type="PROSITE-ProRule" id="PRU01248"/>
    </source>
</evidence>
<feature type="domain" description="Tyr recombinase" evidence="6">
    <location>
        <begin position="202"/>
        <end position="428"/>
    </location>
</feature>
<evidence type="ECO:0000259" key="6">
    <source>
        <dbReference type="PROSITE" id="PS51898"/>
    </source>
</evidence>
<dbReference type="InterPro" id="IPR002104">
    <property type="entry name" value="Integrase_catalytic"/>
</dbReference>
<dbReference type="PROSITE" id="PS51900">
    <property type="entry name" value="CB"/>
    <property type="match status" value="1"/>
</dbReference>
<dbReference type="Pfam" id="PF00589">
    <property type="entry name" value="Phage_integrase"/>
    <property type="match status" value="1"/>
</dbReference>
<dbReference type="InterPro" id="IPR053876">
    <property type="entry name" value="Phage_int_M"/>
</dbReference>
<dbReference type="GO" id="GO:0006310">
    <property type="term" value="P:DNA recombination"/>
    <property type="evidence" value="ECO:0007669"/>
    <property type="project" value="UniProtKB-KW"/>
</dbReference>
<sequence length="455" mass="50960">MADERHINFTKAVLQNLPVPAAGRATYHDTKTRALQLRVTAAGVKTFSVFRRVKGGQPTRVTIGRFPDVSIEQARQQAMSHTAELASGTDIADRQRKARAVMTFDQVFDQYMERHSKLKKRTWQEDESKYIQYLAGPLGRKRLSEVTRKDIADIHSRITADGHAVTANRVLALVSSVFGWAISADLWEANPAVGVRRNIEQSRDRFIQGAELPHFFMALNAEPNDCIRDFFLVSLLTGARRSNVLEMAWQDLNLVEAQWRIPRTKNGDTQVVMLVPEAIEILKRRKGDGDGEYVFPGSGVTGHLVEPKKGWHRILVRMAGQRILSVLAERLAWTDDALEKRTAEFLTAVDPDEALKALCEQLTKAKRPVPAPLLPDIRIHDLRRTLASWQVKTGATLPVIGKSLNHRSSATTAIYARMDNDPVRAAVTRATEEMLNVGQARTRLKDVLGTGQREG</sequence>
<gene>
    <name evidence="8" type="ORF">SAMN05446927_4264</name>
</gene>
<dbReference type="PANTHER" id="PTHR30629:SF2">
    <property type="entry name" value="PROPHAGE INTEGRASE INTS-RELATED"/>
    <property type="match status" value="1"/>
</dbReference>
<keyword evidence="4" id="KW-0233">DNA recombination</keyword>
<protein>
    <submittedName>
        <fullName evidence="8">Site-specific recombinase XerD</fullName>
    </submittedName>
</protein>
<dbReference type="PANTHER" id="PTHR30629">
    <property type="entry name" value="PROPHAGE INTEGRASE"/>
    <property type="match status" value="1"/>
</dbReference>
<dbReference type="SUPFAM" id="SSF56349">
    <property type="entry name" value="DNA breaking-rejoining enzymes"/>
    <property type="match status" value="1"/>
</dbReference>
<dbReference type="Gene3D" id="1.10.150.130">
    <property type="match status" value="1"/>
</dbReference>
<evidence type="ECO:0000256" key="4">
    <source>
        <dbReference type="ARBA" id="ARBA00023172"/>
    </source>
</evidence>
<dbReference type="GO" id="GO:0015074">
    <property type="term" value="P:DNA integration"/>
    <property type="evidence" value="ECO:0007669"/>
    <property type="project" value="UniProtKB-KW"/>
</dbReference>
<dbReference type="InterPro" id="IPR011010">
    <property type="entry name" value="DNA_brk_join_enz"/>
</dbReference>
<evidence type="ECO:0000256" key="2">
    <source>
        <dbReference type="ARBA" id="ARBA00022908"/>
    </source>
</evidence>
<dbReference type="Gene3D" id="3.30.160.390">
    <property type="entry name" value="Integrase, DNA-binding domain"/>
    <property type="match status" value="1"/>
</dbReference>
<keyword evidence="2" id="KW-0229">DNA integration</keyword>
<dbReference type="InterPro" id="IPR044068">
    <property type="entry name" value="CB"/>
</dbReference>
<dbReference type="Gene3D" id="1.10.443.10">
    <property type="entry name" value="Intergrase catalytic core"/>
    <property type="match status" value="1"/>
</dbReference>
<dbReference type="RefSeq" id="WP_097190232.1">
    <property type="nucleotide sequence ID" value="NZ_OCSU01000002.1"/>
</dbReference>
<evidence type="ECO:0000256" key="1">
    <source>
        <dbReference type="ARBA" id="ARBA00008857"/>
    </source>
</evidence>
<keyword evidence="3 5" id="KW-0238">DNA-binding</keyword>
<dbReference type="AlphaFoldDB" id="A0A7Z7N3Q6"/>
<comment type="caution">
    <text evidence="8">The sequence shown here is derived from an EMBL/GenBank/DDBJ whole genome shotgun (WGS) entry which is preliminary data.</text>
</comment>
<dbReference type="CDD" id="cd00796">
    <property type="entry name" value="INT_Rci_Hp1_C"/>
    <property type="match status" value="1"/>
</dbReference>
<dbReference type="InterPro" id="IPR025166">
    <property type="entry name" value="Integrase_DNA_bind_dom"/>
</dbReference>
<dbReference type="InterPro" id="IPR010998">
    <property type="entry name" value="Integrase_recombinase_N"/>
</dbReference>
<dbReference type="InterPro" id="IPR038488">
    <property type="entry name" value="Integrase_DNA-bd_sf"/>
</dbReference>
<evidence type="ECO:0000256" key="3">
    <source>
        <dbReference type="ARBA" id="ARBA00023125"/>
    </source>
</evidence>
<dbReference type="GO" id="GO:0003677">
    <property type="term" value="F:DNA binding"/>
    <property type="evidence" value="ECO:0007669"/>
    <property type="project" value="UniProtKB-UniRule"/>
</dbReference>